<evidence type="ECO:0000256" key="1">
    <source>
        <dbReference type="SAM" id="Coils"/>
    </source>
</evidence>
<reference evidence="3" key="1">
    <citation type="submission" date="2020-07" db="EMBL/GenBank/DDBJ databases">
        <title>Methanobacterium. sp. MethCan genome.</title>
        <authorList>
            <person name="Postec A."/>
            <person name="Quemeneur M."/>
        </authorList>
    </citation>
    <scope>NUCLEOTIDE SEQUENCE</scope>
    <source>
        <strain evidence="3">MethCAN</strain>
    </source>
</reference>
<dbReference type="EMBL" id="CP058560">
    <property type="protein sequence ID" value="QUH23284.1"/>
    <property type="molecule type" value="Genomic_DNA"/>
</dbReference>
<evidence type="ECO:0000313" key="4">
    <source>
        <dbReference type="Proteomes" id="UP000681041"/>
    </source>
</evidence>
<keyword evidence="2" id="KW-0472">Membrane</keyword>
<organism evidence="3 4">
    <name type="scientific">Methanobacterium alkalithermotolerans</name>
    <dbReference type="NCBI Taxonomy" id="2731220"/>
    <lineage>
        <taxon>Archaea</taxon>
        <taxon>Methanobacteriati</taxon>
        <taxon>Methanobacteriota</taxon>
        <taxon>Methanomada group</taxon>
        <taxon>Methanobacteria</taxon>
        <taxon>Methanobacteriales</taxon>
        <taxon>Methanobacteriaceae</taxon>
        <taxon>Methanobacterium</taxon>
    </lineage>
</organism>
<dbReference type="OrthoDB" id="71154at2157"/>
<dbReference type="GeneID" id="64820235"/>
<protein>
    <submittedName>
        <fullName evidence="3">Uncharacterized protein</fullName>
    </submittedName>
</protein>
<proteinExistence type="predicted"/>
<dbReference type="RefSeq" id="WP_211532241.1">
    <property type="nucleotide sequence ID" value="NZ_CP058560.1"/>
</dbReference>
<dbReference type="Proteomes" id="UP000681041">
    <property type="component" value="Chromosome"/>
</dbReference>
<sequence length="141" mass="16486">MAELLAIPQNIFLLAIGIIALIAIIVVVVQWRKVRETQNDVLIMDRQIELKKISMVEKDLESKRLMETTIPLPKDQQEKLSQIRKNTSDLMHEVGFLHSEISERLARLEAQSEFKKLQKLLNEIEEKEKKLDKNTKKIKEE</sequence>
<keyword evidence="4" id="KW-1185">Reference proteome</keyword>
<dbReference type="AlphaFoldDB" id="A0A8T8K498"/>
<accession>A0A8T8K498</accession>
<keyword evidence="2" id="KW-0812">Transmembrane</keyword>
<evidence type="ECO:0000313" key="3">
    <source>
        <dbReference type="EMBL" id="QUH23284.1"/>
    </source>
</evidence>
<dbReference type="KEGG" id="meme:HYG87_05680"/>
<keyword evidence="2" id="KW-1133">Transmembrane helix</keyword>
<keyword evidence="1" id="KW-0175">Coiled coil</keyword>
<name>A0A8T8K498_9EURY</name>
<evidence type="ECO:0000256" key="2">
    <source>
        <dbReference type="SAM" id="Phobius"/>
    </source>
</evidence>
<gene>
    <name evidence="3" type="ORF">HYG87_05680</name>
</gene>
<feature type="coiled-coil region" evidence="1">
    <location>
        <begin position="107"/>
        <end position="141"/>
    </location>
</feature>
<feature type="transmembrane region" description="Helical" evidence="2">
    <location>
        <begin position="6"/>
        <end position="29"/>
    </location>
</feature>